<keyword evidence="2" id="KW-0732">Signal</keyword>
<feature type="region of interest" description="Disordered" evidence="1">
    <location>
        <begin position="24"/>
        <end position="49"/>
    </location>
</feature>
<accession>A0A7Z7IC05</accession>
<dbReference type="EMBL" id="OCSU01000003">
    <property type="protein sequence ID" value="SOE87945.1"/>
    <property type="molecule type" value="Genomic_DNA"/>
</dbReference>
<feature type="signal peptide" evidence="2">
    <location>
        <begin position="1"/>
        <end position="22"/>
    </location>
</feature>
<feature type="chain" id="PRO_5030587120" description="Lipoprotein" evidence="2">
    <location>
        <begin position="23"/>
        <end position="82"/>
    </location>
</feature>
<sequence>MKAIHLISAVVLGAIALNGVHAQDKTDTQQPAQVNAAAPSASTDYGGVSSTKDASGYSSYWAARPAMNCSPRSLCNTSGGGR</sequence>
<reference evidence="3 4" key="1">
    <citation type="submission" date="2017-09" db="EMBL/GenBank/DDBJ databases">
        <authorList>
            <person name="Varghese N."/>
            <person name="Submissions S."/>
        </authorList>
    </citation>
    <scope>NUCLEOTIDE SEQUENCE [LARGE SCALE GENOMIC DNA]</scope>
    <source>
        <strain evidence="3 4">OK806</strain>
    </source>
</reference>
<evidence type="ECO:0008006" key="5">
    <source>
        <dbReference type="Google" id="ProtNLM"/>
    </source>
</evidence>
<dbReference type="AlphaFoldDB" id="A0A7Z7IC05"/>
<evidence type="ECO:0000313" key="4">
    <source>
        <dbReference type="Proteomes" id="UP000219522"/>
    </source>
</evidence>
<name>A0A7Z7IC05_9BURK</name>
<keyword evidence="4" id="KW-1185">Reference proteome</keyword>
<gene>
    <name evidence="3" type="ORF">SAMN05446927_6528</name>
</gene>
<protein>
    <recommendedName>
        <fullName evidence="5">Lipoprotein</fullName>
    </recommendedName>
</protein>
<feature type="compositionally biased region" description="Polar residues" evidence="1">
    <location>
        <begin position="40"/>
        <end position="49"/>
    </location>
</feature>
<comment type="caution">
    <text evidence="3">The sequence shown here is derived from an EMBL/GenBank/DDBJ whole genome shotgun (WGS) entry which is preliminary data.</text>
</comment>
<evidence type="ECO:0000256" key="2">
    <source>
        <dbReference type="SAM" id="SignalP"/>
    </source>
</evidence>
<evidence type="ECO:0000313" key="3">
    <source>
        <dbReference type="EMBL" id="SOE87945.1"/>
    </source>
</evidence>
<evidence type="ECO:0000256" key="1">
    <source>
        <dbReference type="SAM" id="MobiDB-lite"/>
    </source>
</evidence>
<proteinExistence type="predicted"/>
<dbReference type="Proteomes" id="UP000219522">
    <property type="component" value="Unassembled WGS sequence"/>
</dbReference>
<organism evidence="3 4">
    <name type="scientific">Caballeronia arationis</name>
    <dbReference type="NCBI Taxonomy" id="1777142"/>
    <lineage>
        <taxon>Bacteria</taxon>
        <taxon>Pseudomonadati</taxon>
        <taxon>Pseudomonadota</taxon>
        <taxon>Betaproteobacteria</taxon>
        <taxon>Burkholderiales</taxon>
        <taxon>Burkholderiaceae</taxon>
        <taxon>Caballeronia</taxon>
    </lineage>
</organism>